<accession>A0ABS5B0G9</accession>
<organism evidence="1 2">
    <name type="scientific">Streptococcus oricebi</name>
    <dbReference type="NCBI Taxonomy" id="1547447"/>
    <lineage>
        <taxon>Bacteria</taxon>
        <taxon>Bacillati</taxon>
        <taxon>Bacillota</taxon>
        <taxon>Bacilli</taxon>
        <taxon>Lactobacillales</taxon>
        <taxon>Streptococcaceae</taxon>
        <taxon>Streptococcus</taxon>
    </lineage>
</organism>
<reference evidence="1 2" key="1">
    <citation type="submission" date="2018-02" db="EMBL/GenBank/DDBJ databases">
        <title>Draft genome sequence of Streptococcus oricebi CCUG 70868T type strain.</title>
        <authorList>
            <person name="Mendez V."/>
            <person name="Salva-Serra F."/>
            <person name="Jaen-Luchoro D."/>
            <person name="Gonzales-Siles L."/>
            <person name="Karlsson R."/>
            <person name="Engstrom-Jakobsson H."/>
            <person name="Busquets A."/>
            <person name="Gomila M."/>
            <person name="Pineiro-Iglesias B."/>
            <person name="Bennasar-Figueras A."/>
            <person name="Seeger M."/>
            <person name="Moore E."/>
        </authorList>
    </citation>
    <scope>NUCLEOTIDE SEQUENCE [LARGE SCALE GENOMIC DNA]</scope>
    <source>
        <strain evidence="1 2">CCUG 70868</strain>
    </source>
</reference>
<protein>
    <submittedName>
        <fullName evidence="1">Spore coat protein CotH</fullName>
    </submittedName>
</protein>
<keyword evidence="1" id="KW-0167">Capsid protein</keyword>
<dbReference type="InterPro" id="IPR014867">
    <property type="entry name" value="Spore_coat_CotH_CotH2/3/7"/>
</dbReference>
<gene>
    <name evidence="1" type="ORF">C4K46_00010</name>
</gene>
<keyword evidence="2" id="KW-1185">Reference proteome</keyword>
<name>A0ABS5B0G9_9STRE</name>
<comment type="caution">
    <text evidence="1">The sequence shown here is derived from an EMBL/GenBank/DDBJ whole genome shotgun (WGS) entry which is preliminary data.</text>
</comment>
<dbReference type="Proteomes" id="UP001519296">
    <property type="component" value="Unassembled WGS sequence"/>
</dbReference>
<dbReference type="Pfam" id="PF08757">
    <property type="entry name" value="CotH"/>
    <property type="match status" value="1"/>
</dbReference>
<evidence type="ECO:0000313" key="2">
    <source>
        <dbReference type="Proteomes" id="UP001519296"/>
    </source>
</evidence>
<dbReference type="EMBL" id="PRDG01000001">
    <property type="protein sequence ID" value="MBP2622322.1"/>
    <property type="molecule type" value="Genomic_DNA"/>
</dbReference>
<dbReference type="RefSeq" id="WP_209626139.1">
    <property type="nucleotide sequence ID" value="NZ_PRDG01000001.1"/>
</dbReference>
<sequence length="478" mass="56403">MKVKVIYFSTLILTLLLALSLTFLEKAKPHFRFHHHTQAIKKVEPKDPKSFQSHLPIISIDTHKQAIPLKRETEADSQHQVTIKSQIKLFDELDRSHSLSETPREVSDALIAYRGNSSRHFDKKSLKIKFINKKKEGRDLSLAGMPKEAEWVLHGPFLDRTLIRNYLSYNIAGEIMTYAPNVRYCELVINGQYQGLYLIVENIKQGPHRVNIDKSDKRATQTPYIVEWDRSHKAKNLVENYSYYIRQAGVSGLDIRYPGLDRLTNRQAQFIQKDISRIEKVLYSYDFKQYPRYIDRESFAEYFIINEFFRNADAGKFSTYLYKDLRDKMKLVVWDFNNAFDNQIETAYDESGFTMLDVPWFSMLLKDPAFVDLVIKKYHELRKNKLKTDYLTKYVDQTVDFLGPAIERNNAKWGYVFEMKKPDSFNYLKPYNRNLTSYNQSVKQLKDFIKRRGSWLDRHIETLYQYSSTSKNANTLLE</sequence>
<proteinExistence type="predicted"/>
<evidence type="ECO:0000313" key="1">
    <source>
        <dbReference type="EMBL" id="MBP2622322.1"/>
    </source>
</evidence>
<keyword evidence="1" id="KW-0946">Virion</keyword>